<feature type="domain" description="Metallo-beta-lactamase" evidence="4">
    <location>
        <begin position="79"/>
        <end position="274"/>
    </location>
</feature>
<dbReference type="InterPro" id="IPR052159">
    <property type="entry name" value="Competence_DNA_uptake"/>
</dbReference>
<feature type="signal peptide" evidence="2">
    <location>
        <begin position="1"/>
        <end position="19"/>
    </location>
</feature>
<comment type="caution">
    <text evidence="5">The sequence shown here is derived from an EMBL/GenBank/DDBJ whole genome shotgun (WGS) entry which is preliminary data.</text>
</comment>
<proteinExistence type="predicted"/>
<name>A0A9D1TJ41_9BACI</name>
<organism evidence="5 6">
    <name type="scientific">Candidatus Pseudogracilibacillus intestinigallinarum</name>
    <dbReference type="NCBI Taxonomy" id="2838742"/>
    <lineage>
        <taxon>Bacteria</taxon>
        <taxon>Bacillati</taxon>
        <taxon>Bacillota</taxon>
        <taxon>Bacilli</taxon>
        <taxon>Bacillales</taxon>
        <taxon>Bacillaceae</taxon>
        <taxon>Pseudogracilibacillus</taxon>
    </lineage>
</organism>
<dbReference type="GO" id="GO:0003677">
    <property type="term" value="F:DNA binding"/>
    <property type="evidence" value="ECO:0007669"/>
    <property type="project" value="InterPro"/>
</dbReference>
<dbReference type="InterPro" id="IPR010994">
    <property type="entry name" value="RuvA_2-like"/>
</dbReference>
<dbReference type="Proteomes" id="UP000823937">
    <property type="component" value="Unassembled WGS sequence"/>
</dbReference>
<evidence type="ECO:0000313" key="6">
    <source>
        <dbReference type="Proteomes" id="UP000823937"/>
    </source>
</evidence>
<dbReference type="GO" id="GO:0006281">
    <property type="term" value="P:DNA repair"/>
    <property type="evidence" value="ECO:0007669"/>
    <property type="project" value="InterPro"/>
</dbReference>
<feature type="domain" description="Helix-hairpin-helix DNA-binding motif class 1" evidence="3">
    <location>
        <begin position="371"/>
        <end position="390"/>
    </location>
</feature>
<dbReference type="InterPro" id="IPR035681">
    <property type="entry name" value="ComA-like_MBL"/>
</dbReference>
<dbReference type="SUPFAM" id="SSF56281">
    <property type="entry name" value="Metallo-hydrolase/oxidoreductase"/>
    <property type="match status" value="1"/>
</dbReference>
<reference evidence="5" key="2">
    <citation type="submission" date="2021-04" db="EMBL/GenBank/DDBJ databases">
        <authorList>
            <person name="Gilroy R."/>
        </authorList>
    </citation>
    <scope>NUCLEOTIDE SEQUENCE</scope>
    <source>
        <strain evidence="5">CHK169-2315</strain>
    </source>
</reference>
<dbReference type="InterPro" id="IPR001279">
    <property type="entry name" value="Metallo-B-lactamas"/>
</dbReference>
<evidence type="ECO:0000259" key="4">
    <source>
        <dbReference type="SMART" id="SM00849"/>
    </source>
</evidence>
<keyword evidence="2" id="KW-0732">Signal</keyword>
<dbReference type="InterPro" id="IPR036866">
    <property type="entry name" value="RibonucZ/Hydroxyglut_hydro"/>
</dbReference>
<dbReference type="EMBL" id="DXHX01000045">
    <property type="protein sequence ID" value="HIV74079.1"/>
    <property type="molecule type" value="Genomic_DNA"/>
</dbReference>
<dbReference type="InterPro" id="IPR003583">
    <property type="entry name" value="Hlx-hairpin-Hlx_DNA-bd_motif"/>
</dbReference>
<dbReference type="Pfam" id="PF00753">
    <property type="entry name" value="Lactamase_B"/>
    <property type="match status" value="1"/>
</dbReference>
<accession>A0A9D1TJ41</accession>
<gene>
    <name evidence="5" type="ORF">H9895_03245</name>
</gene>
<dbReference type="Pfam" id="PF12836">
    <property type="entry name" value="HHH_3"/>
    <property type="match status" value="1"/>
</dbReference>
<evidence type="ECO:0000259" key="3">
    <source>
        <dbReference type="SMART" id="SM00278"/>
    </source>
</evidence>
<dbReference type="SMART" id="SM00849">
    <property type="entry name" value="Lactamase_B"/>
    <property type="match status" value="1"/>
</dbReference>
<dbReference type="SMART" id="SM00278">
    <property type="entry name" value="HhH1"/>
    <property type="match status" value="2"/>
</dbReference>
<dbReference type="PROSITE" id="PS51257">
    <property type="entry name" value="PROKAR_LIPOPROTEIN"/>
    <property type="match status" value="1"/>
</dbReference>
<evidence type="ECO:0000256" key="1">
    <source>
        <dbReference type="SAM" id="MobiDB-lite"/>
    </source>
</evidence>
<feature type="region of interest" description="Disordered" evidence="1">
    <location>
        <begin position="27"/>
        <end position="61"/>
    </location>
</feature>
<feature type="domain" description="Helix-hairpin-helix DNA-binding motif class 1" evidence="3">
    <location>
        <begin position="345"/>
        <end position="364"/>
    </location>
</feature>
<protein>
    <submittedName>
        <fullName evidence="5">MBL fold metallo-hydrolase</fullName>
    </submittedName>
</protein>
<dbReference type="Gene3D" id="1.10.150.320">
    <property type="entry name" value="Photosystem II 12 kDa extrinsic protein"/>
    <property type="match status" value="1"/>
</dbReference>
<dbReference type="Gene3D" id="3.60.15.10">
    <property type="entry name" value="Ribonuclease Z/Hydroxyacylglutathione hydrolase-like"/>
    <property type="match status" value="1"/>
</dbReference>
<evidence type="ECO:0000313" key="5">
    <source>
        <dbReference type="EMBL" id="HIV74079.1"/>
    </source>
</evidence>
<dbReference type="CDD" id="cd07731">
    <property type="entry name" value="ComA-like_MBL-fold"/>
    <property type="match status" value="1"/>
</dbReference>
<reference evidence="5" key="1">
    <citation type="journal article" date="2021" name="PeerJ">
        <title>Extensive microbial diversity within the chicken gut microbiome revealed by metagenomics and culture.</title>
        <authorList>
            <person name="Gilroy R."/>
            <person name="Ravi A."/>
            <person name="Getino M."/>
            <person name="Pursley I."/>
            <person name="Horton D.L."/>
            <person name="Alikhan N.F."/>
            <person name="Baker D."/>
            <person name="Gharbi K."/>
            <person name="Hall N."/>
            <person name="Watson M."/>
            <person name="Adriaenssens E.M."/>
            <person name="Foster-Nyarko E."/>
            <person name="Jarju S."/>
            <person name="Secka A."/>
            <person name="Antonio M."/>
            <person name="Oren A."/>
            <person name="Chaudhuri R.R."/>
            <person name="La Ragione R."/>
            <person name="Hildebrand F."/>
            <person name="Pallen M.J."/>
        </authorList>
    </citation>
    <scope>NUCLEOTIDE SEQUENCE</scope>
    <source>
        <strain evidence="5">CHK169-2315</strain>
    </source>
</reference>
<dbReference type="SUPFAM" id="SSF47781">
    <property type="entry name" value="RuvA domain 2-like"/>
    <property type="match status" value="1"/>
</dbReference>
<dbReference type="PANTHER" id="PTHR30619:SF7">
    <property type="entry name" value="BETA-LACTAMASE DOMAIN PROTEIN"/>
    <property type="match status" value="1"/>
</dbReference>
<dbReference type="AlphaFoldDB" id="A0A9D1TJ41"/>
<sequence>MYRKIIMTLLMAILLIACTNDVVTNENESNNENNVPMEQNESGEVAESETNKKEKTSTQSVKKAQKLDDLTVHYMDVGQGDATLFQVKDKDETYHILYDTGDWKGNEVVPYLKDLKVDYIDIVIISHPHADHIGQLHKVLDQFDVGEVWMSSNTAQSEVYNKAVEAIVKSDADFDEPKAGDVFDIGPLQLTILHPANVTGNLNEDSISFHAQYGDISFLFTGDASKTEEKIMLENDLPIEATVLQLGHHGSNTSSDPKFVEEVNPEIAIYSAGIDNKYGHPHEEVIDLFATKDIPLYGTDTYGNIVIKTDGKTYEVDKGKKKKQKQTEKEKKKAACININDASKEELMEIIHIGDARADALIEHRPYTSVEDLSIIDGIGPGRISDIIEEGKACIEE</sequence>
<dbReference type="PANTHER" id="PTHR30619">
    <property type="entry name" value="DNA INTERNALIZATION/COMPETENCE PROTEIN COMEC/REC2"/>
    <property type="match status" value="1"/>
</dbReference>
<feature type="chain" id="PRO_5039304937" evidence="2">
    <location>
        <begin position="20"/>
        <end position="397"/>
    </location>
</feature>
<evidence type="ECO:0000256" key="2">
    <source>
        <dbReference type="SAM" id="SignalP"/>
    </source>
</evidence>